<dbReference type="AlphaFoldDB" id="A0A381YK18"/>
<dbReference type="PANTHER" id="PTHR12121:SF36">
    <property type="entry name" value="ENDONUCLEASE_EXONUCLEASE_PHOSPHATASE DOMAIN-CONTAINING PROTEIN"/>
    <property type="match status" value="1"/>
</dbReference>
<dbReference type="InterPro" id="IPR005135">
    <property type="entry name" value="Endo/exonuclease/phosphatase"/>
</dbReference>
<dbReference type="SUPFAM" id="SSF56219">
    <property type="entry name" value="DNase I-like"/>
    <property type="match status" value="1"/>
</dbReference>
<sequence length="249" mass="28508">MGFRVTTLNLEQDHKRWDDRRELIVGQLGELKPDIFCINEICIPRQTGRYLQHAAKERHGLEYNLVQQSKIGGLSVVDGEGILTRFPVRETANFDYRARESVAQVARVEIEGHLVDVYVTHLYGSVGRDSFRLYQVEQLLDWIGSRDDVEAKVICGDFNATLDMASAALMATRFRPSQTEPTGFTPLQEKDGVPSHPDWERFDRCIDYIWVAGPLKVRASEVCFNKPSLDDYSLWPSDHMGVWADLEFE</sequence>
<dbReference type="Pfam" id="PF03372">
    <property type="entry name" value="Exo_endo_phos"/>
    <property type="match status" value="1"/>
</dbReference>
<evidence type="ECO:0000259" key="1">
    <source>
        <dbReference type="Pfam" id="PF03372"/>
    </source>
</evidence>
<accession>A0A381YK18</accession>
<organism evidence="2">
    <name type="scientific">marine metagenome</name>
    <dbReference type="NCBI Taxonomy" id="408172"/>
    <lineage>
        <taxon>unclassified sequences</taxon>
        <taxon>metagenomes</taxon>
        <taxon>ecological metagenomes</taxon>
    </lineage>
</organism>
<gene>
    <name evidence="2" type="ORF">METZ01_LOCUS129796</name>
</gene>
<dbReference type="EMBL" id="UINC01018338">
    <property type="protein sequence ID" value="SVA76942.1"/>
    <property type="molecule type" value="Genomic_DNA"/>
</dbReference>
<dbReference type="InterPro" id="IPR050410">
    <property type="entry name" value="CCR4/nocturin_mRNA_transcr"/>
</dbReference>
<feature type="domain" description="Endonuclease/exonuclease/phosphatase" evidence="1">
    <location>
        <begin position="9"/>
        <end position="239"/>
    </location>
</feature>
<protein>
    <recommendedName>
        <fullName evidence="1">Endonuclease/exonuclease/phosphatase domain-containing protein</fullName>
    </recommendedName>
</protein>
<dbReference type="Gene3D" id="3.60.10.10">
    <property type="entry name" value="Endonuclease/exonuclease/phosphatase"/>
    <property type="match status" value="1"/>
</dbReference>
<reference evidence="2" key="1">
    <citation type="submission" date="2018-05" db="EMBL/GenBank/DDBJ databases">
        <authorList>
            <person name="Lanie J.A."/>
            <person name="Ng W.-L."/>
            <person name="Kazmierczak K.M."/>
            <person name="Andrzejewski T.M."/>
            <person name="Davidsen T.M."/>
            <person name="Wayne K.J."/>
            <person name="Tettelin H."/>
            <person name="Glass J.I."/>
            <person name="Rusch D."/>
            <person name="Podicherti R."/>
            <person name="Tsui H.-C.T."/>
            <person name="Winkler M.E."/>
        </authorList>
    </citation>
    <scope>NUCLEOTIDE SEQUENCE</scope>
</reference>
<proteinExistence type="predicted"/>
<name>A0A381YK18_9ZZZZ</name>
<evidence type="ECO:0000313" key="2">
    <source>
        <dbReference type="EMBL" id="SVA76942.1"/>
    </source>
</evidence>
<dbReference type="GO" id="GO:0000175">
    <property type="term" value="F:3'-5'-RNA exonuclease activity"/>
    <property type="evidence" value="ECO:0007669"/>
    <property type="project" value="TreeGrafter"/>
</dbReference>
<dbReference type="InterPro" id="IPR036691">
    <property type="entry name" value="Endo/exonu/phosph_ase_sf"/>
</dbReference>
<dbReference type="PANTHER" id="PTHR12121">
    <property type="entry name" value="CARBON CATABOLITE REPRESSOR PROTEIN 4"/>
    <property type="match status" value="1"/>
</dbReference>